<evidence type="ECO:0000256" key="1">
    <source>
        <dbReference type="SAM" id="MobiDB-lite"/>
    </source>
</evidence>
<feature type="region of interest" description="Disordered" evidence="1">
    <location>
        <begin position="220"/>
        <end position="261"/>
    </location>
</feature>
<feature type="compositionally biased region" description="Polar residues" evidence="1">
    <location>
        <begin position="508"/>
        <end position="518"/>
    </location>
</feature>
<feature type="region of interest" description="Disordered" evidence="1">
    <location>
        <begin position="3517"/>
        <end position="3539"/>
    </location>
</feature>
<gene>
    <name evidence="2" type="ORF">HNAJ_LOCUS1533</name>
</gene>
<dbReference type="OrthoDB" id="6268792at2759"/>
<feature type="region of interest" description="Disordered" evidence="1">
    <location>
        <begin position="898"/>
        <end position="927"/>
    </location>
</feature>
<organism evidence="4">
    <name type="scientific">Rodentolepis nana</name>
    <name type="common">Dwarf tapeworm</name>
    <name type="synonym">Hymenolepis nana</name>
    <dbReference type="NCBI Taxonomy" id="102285"/>
    <lineage>
        <taxon>Eukaryota</taxon>
        <taxon>Metazoa</taxon>
        <taxon>Spiralia</taxon>
        <taxon>Lophotrochozoa</taxon>
        <taxon>Platyhelminthes</taxon>
        <taxon>Cestoda</taxon>
        <taxon>Eucestoda</taxon>
        <taxon>Cyclophyllidea</taxon>
        <taxon>Hymenolepididae</taxon>
        <taxon>Rodentolepis</taxon>
    </lineage>
</organism>
<feature type="compositionally biased region" description="Polar residues" evidence="1">
    <location>
        <begin position="2322"/>
        <end position="2341"/>
    </location>
</feature>
<dbReference type="WBParaSite" id="HNAJ_0000153401-mRNA-1">
    <property type="protein sequence ID" value="HNAJ_0000153401-mRNA-1"/>
    <property type="gene ID" value="HNAJ_0000153401"/>
</dbReference>
<feature type="compositionally biased region" description="Polar residues" evidence="1">
    <location>
        <begin position="446"/>
        <end position="472"/>
    </location>
</feature>
<evidence type="ECO:0000313" key="4">
    <source>
        <dbReference type="WBParaSite" id="HNAJ_0000153401-mRNA-1"/>
    </source>
</evidence>
<dbReference type="InterPro" id="IPR035915">
    <property type="entry name" value="Plakin_repeat_sf"/>
</dbReference>
<name>A0A0R3T3F4_RODNA</name>
<feature type="compositionally biased region" description="Basic and acidic residues" evidence="1">
    <location>
        <begin position="1661"/>
        <end position="1673"/>
    </location>
</feature>
<feature type="compositionally biased region" description="Polar residues" evidence="1">
    <location>
        <begin position="735"/>
        <end position="759"/>
    </location>
</feature>
<evidence type="ECO:0000313" key="2">
    <source>
        <dbReference type="EMBL" id="VDN97392.1"/>
    </source>
</evidence>
<feature type="region of interest" description="Disordered" evidence="1">
    <location>
        <begin position="439"/>
        <end position="472"/>
    </location>
</feature>
<accession>A0A0R3T3F4</accession>
<evidence type="ECO:0000313" key="3">
    <source>
        <dbReference type="Proteomes" id="UP000278807"/>
    </source>
</evidence>
<feature type="compositionally biased region" description="Basic and acidic residues" evidence="1">
    <location>
        <begin position="601"/>
        <end position="611"/>
    </location>
</feature>
<feature type="compositionally biased region" description="Polar residues" evidence="1">
    <location>
        <begin position="3388"/>
        <end position="3403"/>
    </location>
</feature>
<reference evidence="4" key="1">
    <citation type="submission" date="2016-03" db="UniProtKB">
        <authorList>
            <consortium name="WormBaseParasite"/>
        </authorList>
    </citation>
    <scope>IDENTIFICATION</scope>
</reference>
<feature type="region of interest" description="Disordered" evidence="1">
    <location>
        <begin position="583"/>
        <end position="611"/>
    </location>
</feature>
<keyword evidence="3" id="KW-1185">Reference proteome</keyword>
<protein>
    <submittedName>
        <fullName evidence="4">BRCT domain-containing protein</fullName>
    </submittedName>
</protein>
<feature type="compositionally biased region" description="Polar residues" evidence="1">
    <location>
        <begin position="1086"/>
        <end position="1096"/>
    </location>
</feature>
<feature type="compositionally biased region" description="Pro residues" evidence="1">
    <location>
        <begin position="1105"/>
        <end position="1117"/>
    </location>
</feature>
<feature type="region of interest" description="Disordered" evidence="1">
    <location>
        <begin position="2225"/>
        <end position="2257"/>
    </location>
</feature>
<dbReference type="Proteomes" id="UP000278807">
    <property type="component" value="Unassembled WGS sequence"/>
</dbReference>
<proteinExistence type="predicted"/>
<feature type="compositionally biased region" description="Polar residues" evidence="1">
    <location>
        <begin position="898"/>
        <end position="922"/>
    </location>
</feature>
<sequence length="4055" mass="445677">MHEDGFDEDPIEEVLIQQAQSNVESYSRASLSVQTSCSSAMTSMVIAPSVDHPNVIVKSAVETTDVEIQAIPTTSHIESQTSVMNSSSLIEFGLQIPEDAIESTEAMEVYSVPLSTGENRLDSSQCMASTSVMSTLQIQQRLLDEELSTRSENSQQKSTSQDGCLLAISQQEFLLSSNVLTDHATEMQDFINEASYPDEDIRFSTGTQLNVVMSDSQEYSNLSNLPARSSPSTSQSDSDDSNFESKKKSGTTTTKCVEHSTTPMSPQILKLAKAQIAFKHVDGNSQTDTAEFLSLKEEENSIRVTKSEPTSSSPLRPSKLISTASMSPLTICNYHEKIISHQKHNSCTGVQTMDEKVYSKSLNVQDESVKTVLPLIEMVAQESVQKSSFATLDRREEVKTKEVQVSARTVCTESQTAVEVKDERSEVSSSDELGHVYADFGPTDFVSDQSSKSPTRQIDSATQCSDSPSQSSYRMLSVETQKQDQFEAKDSIEQVVSEKLHAPVTPTPRISTASTMSGYQVARPSSPVEKTQIRRLVDSATLCAIASQMSKQGISASTMTEDQISDTPMSTVTISVVAANTSSLSETEAPIEQSRTQLAESELRGESPKDKHDIGMLCQLSALESASSGDQDSIVHLEESENPLIRLRSTGLQAVAPEDQYKDREFGYVPVKFLSQDYRALLRSQKVRTAIVKLEDEQLGHASVEFVPEAKVLVCGACQTVQTPSVVTAVCTSNSTQTQPDESQLNDAISESDSPLSQESMHEDGFDEDPIEEVLIQQAQSNVESYSRASLSVQTSCSSAMTSMVIAPSVDHPNVIVKSAVETTDVEIQAIPTTSHIESQTSVMNSSSLIEFGLQIPEDEQLGHASVEFVPEAKVLVCGACQTVQTPSVVTAVCTSNSTQTQPDESQLNDAISESDSPLSQESMHEDGFDEDPIEEVLIQQAQSNVESYSRASLSVQTSCSSAMTSMVIAPSVDHPNVIVKSAVETTDVEIQAIPTTSHIESQTSVMNSSSLIEFGLQVPEDAVEPTEKSISTAVMPSFSISQVSSAMQSTKSKVVIKGVSVDAYLKDIDSKSIIKSNISTGVLTHESQMKSTKNYSEVAGEVIPPSPPSSPPPPQNSPGVDFQDLSDSELVFVIEAEPDMQNYVTESTPPLKPDFYDGQCQTVPVKILPFAKDLLFVEKSSNTEFENSTLIATHSILTHDIEIQTTGVLESATECASIETQTKRLSMNAACQTYDFVVSKTESSIRSVEVSGNTLAPLMSTTVQSIPEETVFEKPVKLSTVSVSTQIEEECISNYTTIGVSTFKEVQTIDYPTDDSFKPDDSKTATSSMSSLLQSFTKKISKPKLIKAETQDSFSNIKLNENLFKGVQVSPVMVTSITQTFVHQYLSVETETAVEGTSEPISTADDDLLYGFVNVGTGDSESTFSYQLVDEGTQSAYLASNAFTQTSFSPSPNFISSSNEPEAKDAIEAVVSENVHAAPVKVVNNLVSSSTMSSHEILRIQEWNTAARRETVTSNANNLSFHSRESLSDTINELTTLVNSVSTPSLDSLSRNLVEKDGLKSTGTMTQDLIYGLQTLHDSSKADKFRKLSEDIQESDHLKQDIGVMCILFAENSQLRQDTGSKSGIMKDTGILAGEIAMHHKDHYFADVPSKIESQDEDQNSERFLDESVSDKDNTHDDMELIQIEARQAYTSIPPDQAFAQIDDPQHRCTSVTTGKDIANAPDSETAEQVCKKCQMTFVEQVPCSTQTRISVKVLLREFESRIKDAAPSPSQFQANANRGVSSTLKVKESVGTEIKSASSVALVNAEMQCSPMAISTDCQTSITENAVSLEKPIEYAQTTSVQAVSDDIAIEEMQESYLETTPVPDVSTSGHELITTAVMSTRSISFKNDYVLRNLPVVTSQTATQTANSIIALKSESVLPKEVHTFPKLVSSGNQTPLPPIVSTSSDWTKIEPNSPTCTSSDHVYVDIESSYSVKAIDKEMQSELTSSSLPPEPARIYISTSTMSDKAVIVLPTDPVLAPVLDRRVDSTDSLLSLVNRYGDLSAGSLDSLLPPKSISTGTMTVDAFKVNHETGTPDNITETQDDCPVSQENLSMITPNESSYIQMHLRTEESENIKASTETKLDIGVSCLLLTSDSLSVKHQVKHRDSIETKDTGVMSKVSGELKDPSAEVPAESTAHAPMVSVEIQSSPGTFNTECQTELEKNEPRMKENLVDSASSTIASVVSAKSDEQQSRSKLETYPDSVGQAQPEKVEEEKNDLIEPVFTEKENTSPVPVTNLMASATMPIYKVHRTKENDYSTIEDCTALIIYDSREQREVEENSSCLLNSPQDGKNTSTGTMVTKPIKDTSTVEVIGKWISDSESDDSGKSQPKFKKVATMTSIEISDLMSMVEVSRAVVSISTQTLDFSQSVVISFDDGESLCNSIVEANDAESITQMGDQVTADELSPNLTASISNQNTPSDLGMKHQLHTAVMTKASIESISNFELVEKDIPVNSLCSRCQKEVSEDMKTNSASTSTQTQISIDFEQSPIQKIYPSILKDEKNDELRNSISEQNQKFITTGTITTEDSHRIESSSSVVRRMLKSSSIQTSTQQPFNTQQPDTRTIDEYHFPSSNSLHDVFAEFDNERDASKNSLEMTNKEIQSVCQISNASSQTSYALLPAVTLLSEESKRKDVIEPVESKEVNATPLPFANLIATSTMPISQVSVPLIQEQPTESLISLLNQMSISSSLDALSARQVTTGTLTIDPIAELTVLTISGKPSENSVPQDQHEDNCSELKRSAIQTVFKLGRGDSVKTFSEIGKEPEVSKNDIGVSCSILNTLSTHSNADYVKSSRINSTGSMTIISDKYHKDQSTSSPPGGFESVDYLAILRPTKSSPTEEQENVVSKIVQQGNDLADLSDGVSLHSEGLARAQSSESLGGYPPIEEAQIDTVHSSRPSRTQMRDIATITIIEVSSQRTTREHEGEFKQEDVPSLLMLDVTRNCVTISTQTYDNFRAAGKLSDDDSLTADSVSDAEKSDVLHVEEATTIVKDSSQCLASTMRDQCSFSQTDVPILRCMSTMTDISNPQSNSKSSGCITQKDIDQDIPSVYLCLNCRKAKLSSSAQTRLSVEDRIRENGNYIPLRPRDCSMSERLRSASISDPDTSFSKPTPSNMKSVSVITTKVIRSSMTSKQESEITSSYEPRLMSRTIILARVSKCSTSIATQAFETARSPVASLNNNDFSGASSEISSRESLLMQMEQPKITLRDSAVSTTKSILKRTPSGTWDRQTDQRKSLVEYTSTSTQTQIYIHGAGIIDSEPSGNLTLEESAPDTIENLTSDEKSEYLVLPGGRVDTDESPISSASDSYLHFVLPPTHKSSPNLLEMDRATPSLTREPQADDDLDEDSFGSNETHSISNQSVSGISDGALSQLDENRSLHRWSLLPLNVSGETLVTEGKSDCLLLGNKSPNIDNQAKEVDLSEYEEEELQTHILPKDQEQVKSIIRDISAQTAADIIPEIETFLKPFHDEDYAALLRNKREPKSSGPRDDQAVDKVSQIPEMPELPCDLEYRETKRDQGIQRSISASDMFDGYISRCSDEELNQCTYGLLKEIKRRPNYQGDYDIIPHKSISNQFTQTVSNSPPLYQSRKEQVEKKNRFSQTEDLNTKYSKEEREIWCQEFLEIEKEIYQIDDEVHETTEMEIQYLLEKTLGISEILEVFRLRVRLLEYELCDDFNRLLTPAWQNKIEVASQETGVFLPLSLALRRNLIHLADRQPHYIDSIRDKILPMDEAFSLGYIRLATTPYLLDNAGPLVFIERESFGWSNARGLGYLSAVDGTKMTFSEAWNAGYIRRAPNRNFVVVWDDMLSLWISAEEAIAKNILLISCKKDFTLCKVRRKLYRVSSVKPGGSKGQWLNPLEALTYGLFEWKTGDLADSWLIRPKVTKQTLSEAIFVPPSQELVPLSWKEFYDSWQEGLVQLSAESNSDLISLTDFDNRRLVKAFLNLVVNPFEASHKQLTDGQNFAKPRSYFEFPTPEDDNEEMHEPVNAPCTTTKVIKTTRRVKTTSKKAKIRSQQN</sequence>
<feature type="region of interest" description="Disordered" evidence="1">
    <location>
        <begin position="1654"/>
        <end position="1673"/>
    </location>
</feature>
<feature type="compositionally biased region" description="Basic and acidic residues" evidence="1">
    <location>
        <begin position="2229"/>
        <end position="2241"/>
    </location>
</feature>
<dbReference type="EMBL" id="UZAE01000607">
    <property type="protein sequence ID" value="VDN97392.1"/>
    <property type="molecule type" value="Genomic_DNA"/>
</dbReference>
<feature type="region of interest" description="Disordered" evidence="1">
    <location>
        <begin position="2321"/>
        <end position="2343"/>
    </location>
</feature>
<feature type="region of interest" description="Disordered" evidence="1">
    <location>
        <begin position="505"/>
        <end position="527"/>
    </location>
</feature>
<feature type="compositionally biased region" description="Basic and acidic residues" evidence="1">
    <location>
        <begin position="3517"/>
        <end position="3532"/>
    </location>
</feature>
<reference evidence="2 3" key="2">
    <citation type="submission" date="2018-11" db="EMBL/GenBank/DDBJ databases">
        <authorList>
            <consortium name="Pathogen Informatics"/>
        </authorList>
    </citation>
    <scope>NUCLEOTIDE SEQUENCE [LARGE SCALE GENOMIC DNA]</scope>
</reference>
<feature type="region of interest" description="Disordered" evidence="1">
    <location>
        <begin position="1086"/>
        <end position="1123"/>
    </location>
</feature>
<feature type="region of interest" description="Disordered" evidence="1">
    <location>
        <begin position="3374"/>
        <end position="3403"/>
    </location>
</feature>
<feature type="region of interest" description="Disordered" evidence="1">
    <location>
        <begin position="735"/>
        <end position="764"/>
    </location>
</feature>
<dbReference type="SUPFAM" id="SSF75399">
    <property type="entry name" value="Plakin repeat"/>
    <property type="match status" value="1"/>
</dbReference>